<dbReference type="Gene3D" id="3.40.50.12690">
    <property type="match status" value="1"/>
</dbReference>
<dbReference type="EMBL" id="CACRXK020032471">
    <property type="protein sequence ID" value="CAB4043474.1"/>
    <property type="molecule type" value="Genomic_DNA"/>
</dbReference>
<dbReference type="AlphaFoldDB" id="A0A6S7KKU3"/>
<name>A0A6S7KKU3_PARCT</name>
<feature type="compositionally biased region" description="Basic and acidic residues" evidence="1">
    <location>
        <begin position="13"/>
        <end position="24"/>
    </location>
</feature>
<organism evidence="2 3">
    <name type="scientific">Paramuricea clavata</name>
    <name type="common">Red gorgonian</name>
    <name type="synonym">Violescent sea-whip</name>
    <dbReference type="NCBI Taxonomy" id="317549"/>
    <lineage>
        <taxon>Eukaryota</taxon>
        <taxon>Metazoa</taxon>
        <taxon>Cnidaria</taxon>
        <taxon>Anthozoa</taxon>
        <taxon>Octocorallia</taxon>
        <taxon>Malacalcyonacea</taxon>
        <taxon>Plexauridae</taxon>
        <taxon>Paramuricea</taxon>
    </lineage>
</organism>
<dbReference type="Proteomes" id="UP001152795">
    <property type="component" value="Unassembled WGS sequence"/>
</dbReference>
<sequence>MSSTKPKAQRPRVNVEKKGEPDRAPCDVAILGDSMIKHVDAWKLRQSTNKKIIVRTFSGAKTADIKHYIKPTLSLNPKHIIIHTGTNDLKAKTPADIVRDMHRQLLRSYVNPAIQRKLPEM</sequence>
<comment type="caution">
    <text evidence="2">The sequence shown here is derived from an EMBL/GenBank/DDBJ whole genome shotgun (WGS) entry which is preliminary data.</text>
</comment>
<feature type="non-terminal residue" evidence="2">
    <location>
        <position position="121"/>
    </location>
</feature>
<keyword evidence="3" id="KW-1185">Reference proteome</keyword>
<gene>
    <name evidence="2" type="ORF">PACLA_8A048363</name>
</gene>
<proteinExistence type="predicted"/>
<evidence type="ECO:0000313" key="3">
    <source>
        <dbReference type="Proteomes" id="UP001152795"/>
    </source>
</evidence>
<dbReference type="SUPFAM" id="SSF52266">
    <property type="entry name" value="SGNH hydrolase"/>
    <property type="match status" value="1"/>
</dbReference>
<accession>A0A6S7KKU3</accession>
<evidence type="ECO:0000313" key="2">
    <source>
        <dbReference type="EMBL" id="CAB4043474.1"/>
    </source>
</evidence>
<evidence type="ECO:0000256" key="1">
    <source>
        <dbReference type="SAM" id="MobiDB-lite"/>
    </source>
</evidence>
<protein>
    <submittedName>
        <fullName evidence="2">Uncharacterized protein</fullName>
    </submittedName>
</protein>
<reference evidence="2" key="1">
    <citation type="submission" date="2020-04" db="EMBL/GenBank/DDBJ databases">
        <authorList>
            <person name="Alioto T."/>
            <person name="Alioto T."/>
            <person name="Gomez Garrido J."/>
        </authorList>
    </citation>
    <scope>NUCLEOTIDE SEQUENCE</scope>
    <source>
        <strain evidence="2">A484AB</strain>
    </source>
</reference>
<feature type="region of interest" description="Disordered" evidence="1">
    <location>
        <begin position="1"/>
        <end position="24"/>
    </location>
</feature>